<dbReference type="PANTHER" id="PTHR38899:SF2">
    <property type="entry name" value="FCP1 HOMOLOGY DOMAIN-CONTAINING PROTEIN"/>
    <property type="match status" value="1"/>
</dbReference>
<name>A0A0H5RQK4_9EUKA</name>
<protein>
    <submittedName>
        <fullName evidence="1">Uncharacterized protein</fullName>
    </submittedName>
</protein>
<dbReference type="AlphaFoldDB" id="A0A0H5RQK4"/>
<dbReference type="SUPFAM" id="SSF56784">
    <property type="entry name" value="HAD-like"/>
    <property type="match status" value="1"/>
</dbReference>
<evidence type="ECO:0000313" key="1">
    <source>
        <dbReference type="EMBL" id="CRZ10989.1"/>
    </source>
</evidence>
<accession>A0A0H5RQK4</accession>
<sequence>MYSIPQDDRPVIVFDWDDTLLASTDLSCCGYRVDSNDHFPLQVQSELRALESSVADLLQLAIDSGHVFIVTNSEYGWVEMSAHRFLPAVVPLLGHIQVISARSLYERQYPGLPAQWKMQAFFRLSEALKGRTVLSFGDSHVEREAVYAATSMQLNSKTVSVKFVDRPSLAQLCIQIDLVKQAKTWSYLCTPESDLDLVLSINM</sequence>
<organism evidence="1">
    <name type="scientific">Spongospora subterranea</name>
    <dbReference type="NCBI Taxonomy" id="70186"/>
    <lineage>
        <taxon>Eukaryota</taxon>
        <taxon>Sar</taxon>
        <taxon>Rhizaria</taxon>
        <taxon>Endomyxa</taxon>
        <taxon>Phytomyxea</taxon>
        <taxon>Plasmodiophorida</taxon>
        <taxon>Plasmodiophoridae</taxon>
        <taxon>Spongospora</taxon>
    </lineage>
</organism>
<dbReference type="InterPro" id="IPR036412">
    <property type="entry name" value="HAD-like_sf"/>
</dbReference>
<dbReference type="EMBL" id="HACM01010547">
    <property type="protein sequence ID" value="CRZ10989.1"/>
    <property type="molecule type" value="Transcribed_RNA"/>
</dbReference>
<proteinExistence type="predicted"/>
<dbReference type="PANTHER" id="PTHR38899">
    <property type="entry name" value="DOMAIN OOKINETE PROTEIN, PUTATIVE-RELATED"/>
    <property type="match status" value="1"/>
</dbReference>
<reference evidence="1" key="1">
    <citation type="submission" date="2015-04" db="EMBL/GenBank/DDBJ databases">
        <title>The genome sequence of the plant pathogenic Rhizarian Plasmodiophora brassicae reveals insights in its biotrophic life cycle and the origin of chitin synthesis.</title>
        <authorList>
            <person name="Schwelm A."/>
            <person name="Fogelqvist J."/>
            <person name="Knaust A."/>
            <person name="Julke S."/>
            <person name="Lilja T."/>
            <person name="Dhandapani V."/>
            <person name="Bonilla-Rosso G."/>
            <person name="Karlsson M."/>
            <person name="Shevchenko A."/>
            <person name="Choi S.R."/>
            <person name="Kim H.G."/>
            <person name="Park J.Y."/>
            <person name="Lim Y.P."/>
            <person name="Ludwig-Muller J."/>
            <person name="Dixelius C."/>
        </authorList>
    </citation>
    <scope>NUCLEOTIDE SEQUENCE</scope>
    <source>
        <tissue evidence="1">Potato root galls</tissue>
    </source>
</reference>